<evidence type="ECO:0000256" key="1">
    <source>
        <dbReference type="ARBA" id="ARBA00022741"/>
    </source>
</evidence>
<keyword evidence="3 6" id="KW-0347">Helicase</keyword>
<dbReference type="SUPFAM" id="SSF52540">
    <property type="entry name" value="P-loop containing nucleoside triphosphate hydrolases"/>
    <property type="match status" value="1"/>
</dbReference>
<feature type="region of interest" description="Disordered" evidence="8">
    <location>
        <begin position="40"/>
        <end position="69"/>
    </location>
</feature>
<dbReference type="GO" id="GO:0005524">
    <property type="term" value="F:ATP binding"/>
    <property type="evidence" value="ECO:0007669"/>
    <property type="project" value="UniProtKB-UniRule"/>
</dbReference>
<keyword evidence="5 7" id="KW-0694">RNA-binding</keyword>
<keyword evidence="12" id="KW-1185">Reference proteome</keyword>
<comment type="function">
    <text evidence="7">RNA helicase.</text>
</comment>
<evidence type="ECO:0000259" key="10">
    <source>
        <dbReference type="PROSITE" id="PS51194"/>
    </source>
</evidence>
<comment type="domain">
    <text evidence="7">The Q motif is unique to and characteristic of the DEAD box family of RNA helicases and controls ATP binding and hydrolysis.</text>
</comment>
<dbReference type="PROSITE" id="PS51192">
    <property type="entry name" value="HELICASE_ATP_BIND_1"/>
    <property type="match status" value="1"/>
</dbReference>
<gene>
    <name evidence="11" type="ORF">OGATHE_005827</name>
</gene>
<dbReference type="PROSITE" id="PS51194">
    <property type="entry name" value="HELICASE_CTER"/>
    <property type="match status" value="1"/>
</dbReference>
<evidence type="ECO:0000256" key="6">
    <source>
        <dbReference type="RuleBase" id="RU000492"/>
    </source>
</evidence>
<evidence type="ECO:0000256" key="5">
    <source>
        <dbReference type="ARBA" id="ARBA00022884"/>
    </source>
</evidence>
<dbReference type="SMART" id="SM00487">
    <property type="entry name" value="DEXDc"/>
    <property type="match status" value="1"/>
</dbReference>
<dbReference type="EMBL" id="JAEUBD010001504">
    <property type="protein sequence ID" value="KAH3659782.1"/>
    <property type="molecule type" value="Genomic_DNA"/>
</dbReference>
<name>A0A9P8NUU6_9ASCO</name>
<keyword evidence="4 6" id="KW-0067">ATP-binding</keyword>
<dbReference type="AlphaFoldDB" id="A0A9P8NUU6"/>
<comment type="caution">
    <text evidence="11">The sequence shown here is derived from an EMBL/GenBank/DDBJ whole genome shotgun (WGS) entry which is preliminary data.</text>
</comment>
<dbReference type="InterPro" id="IPR014001">
    <property type="entry name" value="Helicase_ATP-bd"/>
</dbReference>
<dbReference type="InterPro" id="IPR000629">
    <property type="entry name" value="RNA-helicase_DEAD-box_CS"/>
</dbReference>
<evidence type="ECO:0000256" key="4">
    <source>
        <dbReference type="ARBA" id="ARBA00022840"/>
    </source>
</evidence>
<dbReference type="InterPro" id="IPR001650">
    <property type="entry name" value="Helicase_C-like"/>
</dbReference>
<dbReference type="GO" id="GO:0016787">
    <property type="term" value="F:hydrolase activity"/>
    <property type="evidence" value="ECO:0007669"/>
    <property type="project" value="UniProtKB-KW"/>
</dbReference>
<dbReference type="Gene3D" id="3.40.50.300">
    <property type="entry name" value="P-loop containing nucleotide triphosphate hydrolases"/>
    <property type="match status" value="2"/>
</dbReference>
<accession>A0A9P8NUU6</accession>
<dbReference type="Pfam" id="PF00271">
    <property type="entry name" value="Helicase_C"/>
    <property type="match status" value="1"/>
</dbReference>
<dbReference type="PROSITE" id="PS00039">
    <property type="entry name" value="DEAD_ATP_HELICASE"/>
    <property type="match status" value="1"/>
</dbReference>
<sequence length="549" mass="62616">MSTVSRKRPLEDEGADPHSSVLERYSRTMELQDKIADNHADINEAEPMEIERDVAPLPQPKLPRDKSLYSQEQRNKNLNWLSTPEYHNTTQTKPFKDFEPALDPLIISNLETKFGITSAFSVQINVIESLLKDISANKIDPTPFGDYLVNASTGSGKTLAYLIPIVQSLIGRVVPRLRCIILVPTKPLITQVYSNILQLTKGLDINALALRSDVSVKEEAKKLSTIKPDIVVSTPGRLVEHLLNGMDLSQLRFLVVDEADRLLNQSFQNWCDTLITKLENDQKYGEGEDFYNSYTVKCSKLIFSATLTTDSEKLFHLKLFKPKLVVINNTEQLVNELYQIPPHLDEKYVRLGEKLAFFKPMVLLRYLEQPEYRSHGLVFTKSNESAIRLARLLTLLSEKLGLDLDIMSVNYSLKSHERAKILKKFHEEGGILIATDLIARGMNIESIKFVVNYDLPLSTKEYIHRVGRTARANRHGTAITLCFGDGDFRWFKRLVYSGGVINRNGKDIKEVKVVRETDEKTDSDFVLELNKDVYNECLDELEKEIRNTR</sequence>
<evidence type="ECO:0000313" key="11">
    <source>
        <dbReference type="EMBL" id="KAH3659782.1"/>
    </source>
</evidence>
<dbReference type="InterPro" id="IPR011545">
    <property type="entry name" value="DEAD/DEAH_box_helicase_dom"/>
</dbReference>
<dbReference type="PANTHER" id="PTHR24031">
    <property type="entry name" value="RNA HELICASE"/>
    <property type="match status" value="1"/>
</dbReference>
<dbReference type="GO" id="GO:0003724">
    <property type="term" value="F:RNA helicase activity"/>
    <property type="evidence" value="ECO:0007669"/>
    <property type="project" value="UniProtKB-EC"/>
</dbReference>
<reference evidence="11" key="2">
    <citation type="submission" date="2021-01" db="EMBL/GenBank/DDBJ databases">
        <authorList>
            <person name="Schikora-Tamarit M.A."/>
        </authorList>
    </citation>
    <scope>NUCLEOTIDE SEQUENCE</scope>
    <source>
        <strain evidence="11">NCAIM Y.01608</strain>
    </source>
</reference>
<comment type="similarity">
    <text evidence="6">Belongs to the DEAD box helicase family.</text>
</comment>
<evidence type="ECO:0000259" key="9">
    <source>
        <dbReference type="PROSITE" id="PS51192"/>
    </source>
</evidence>
<evidence type="ECO:0000256" key="3">
    <source>
        <dbReference type="ARBA" id="ARBA00022806"/>
    </source>
</evidence>
<feature type="region of interest" description="Disordered" evidence="8">
    <location>
        <begin position="1"/>
        <end position="21"/>
    </location>
</feature>
<evidence type="ECO:0000256" key="8">
    <source>
        <dbReference type="SAM" id="MobiDB-lite"/>
    </source>
</evidence>
<dbReference type="SMART" id="SM00490">
    <property type="entry name" value="HELICc"/>
    <property type="match status" value="1"/>
</dbReference>
<evidence type="ECO:0000256" key="7">
    <source>
        <dbReference type="RuleBase" id="RU365068"/>
    </source>
</evidence>
<organism evidence="11 12">
    <name type="scientific">Ogataea polymorpha</name>
    <dbReference type="NCBI Taxonomy" id="460523"/>
    <lineage>
        <taxon>Eukaryota</taxon>
        <taxon>Fungi</taxon>
        <taxon>Dikarya</taxon>
        <taxon>Ascomycota</taxon>
        <taxon>Saccharomycotina</taxon>
        <taxon>Pichiomycetes</taxon>
        <taxon>Pichiales</taxon>
        <taxon>Pichiaceae</taxon>
        <taxon>Ogataea</taxon>
    </lineage>
</organism>
<dbReference type="EC" id="3.6.4.13" evidence="7"/>
<protein>
    <recommendedName>
        <fullName evidence="7">ATP-dependent RNA helicase</fullName>
        <ecNumber evidence="7">3.6.4.13</ecNumber>
    </recommendedName>
</protein>
<feature type="domain" description="Helicase ATP-binding" evidence="9">
    <location>
        <begin position="138"/>
        <end position="325"/>
    </location>
</feature>
<dbReference type="CDD" id="cd17956">
    <property type="entry name" value="DEADc_DDX51"/>
    <property type="match status" value="1"/>
</dbReference>
<evidence type="ECO:0000256" key="2">
    <source>
        <dbReference type="ARBA" id="ARBA00022801"/>
    </source>
</evidence>
<keyword evidence="2 6" id="KW-0378">Hydrolase</keyword>
<dbReference type="InterPro" id="IPR027417">
    <property type="entry name" value="P-loop_NTPase"/>
</dbReference>
<feature type="domain" description="Helicase C-terminal" evidence="10">
    <location>
        <begin position="343"/>
        <end position="519"/>
    </location>
</feature>
<dbReference type="Proteomes" id="UP000788993">
    <property type="component" value="Unassembled WGS sequence"/>
</dbReference>
<evidence type="ECO:0000313" key="12">
    <source>
        <dbReference type="Proteomes" id="UP000788993"/>
    </source>
</evidence>
<proteinExistence type="inferred from homology"/>
<dbReference type="CDD" id="cd18787">
    <property type="entry name" value="SF2_C_DEAD"/>
    <property type="match status" value="1"/>
</dbReference>
<comment type="catalytic activity">
    <reaction evidence="7">
        <text>ATP + H2O = ADP + phosphate + H(+)</text>
        <dbReference type="Rhea" id="RHEA:13065"/>
        <dbReference type="ChEBI" id="CHEBI:15377"/>
        <dbReference type="ChEBI" id="CHEBI:15378"/>
        <dbReference type="ChEBI" id="CHEBI:30616"/>
        <dbReference type="ChEBI" id="CHEBI:43474"/>
        <dbReference type="ChEBI" id="CHEBI:456216"/>
        <dbReference type="EC" id="3.6.4.13"/>
    </reaction>
</comment>
<reference evidence="11" key="1">
    <citation type="journal article" date="2021" name="Open Biol.">
        <title>Shared evolutionary footprints suggest mitochondrial oxidative damage underlies multiple complex I losses in fungi.</title>
        <authorList>
            <person name="Schikora-Tamarit M.A."/>
            <person name="Marcet-Houben M."/>
            <person name="Nosek J."/>
            <person name="Gabaldon T."/>
        </authorList>
    </citation>
    <scope>NUCLEOTIDE SEQUENCE</scope>
    <source>
        <strain evidence="11">NCAIM Y.01608</strain>
    </source>
</reference>
<keyword evidence="1 6" id="KW-0547">Nucleotide-binding</keyword>
<dbReference type="GO" id="GO:0003723">
    <property type="term" value="F:RNA binding"/>
    <property type="evidence" value="ECO:0007669"/>
    <property type="project" value="UniProtKB-UniRule"/>
</dbReference>
<dbReference type="Pfam" id="PF00270">
    <property type="entry name" value="DEAD"/>
    <property type="match status" value="1"/>
</dbReference>